<sequence length="71" mass="7793">MLKNYGQVLASKRHRAAGKATGTTSCIERFNNTVRQRVGRLVRKALSFSKCLSNHNAGARKLRYCGNTPAG</sequence>
<name>Q7NJH9_GLOVI</name>
<dbReference type="InParanoid" id="Q7NJH9"/>
<keyword evidence="2" id="KW-1185">Reference proteome</keyword>
<reference evidence="1 2" key="2">
    <citation type="journal article" date="2003" name="DNA Res.">
        <title>Complete genome structure of Gloeobacter violaceus PCC 7421, a cyanobacterium that lacks thylakoids (supplement).</title>
        <authorList>
            <person name="Nakamura Y."/>
            <person name="Kaneko T."/>
            <person name="Sato S."/>
            <person name="Mimuro M."/>
            <person name="Miyashita H."/>
            <person name="Tsuchiya T."/>
            <person name="Sasamoto S."/>
            <person name="Watanabe A."/>
            <person name="Kawashima K."/>
            <person name="Kishida Y."/>
            <person name="Kiyokawa C."/>
            <person name="Kohara M."/>
            <person name="Matsumoto M."/>
            <person name="Matsuno A."/>
            <person name="Nakazaki N."/>
            <person name="Shimpo S."/>
            <person name="Takeuchi C."/>
            <person name="Yamada M."/>
            <person name="Tabata S."/>
        </authorList>
    </citation>
    <scope>NUCLEOTIDE SEQUENCE [LARGE SCALE GENOMIC DNA]</scope>
    <source>
        <strain evidence="2">ATCC 29082 / PCC 7421</strain>
    </source>
</reference>
<accession>Q7NJH9</accession>
<evidence type="ECO:0000313" key="1">
    <source>
        <dbReference type="EMBL" id="BAC89794.1"/>
    </source>
</evidence>
<gene>
    <name evidence="1" type="ordered locus">gsl1853</name>
</gene>
<dbReference type="PATRIC" id="fig|251221.4.peg.1884"/>
<dbReference type="GO" id="GO:0004803">
    <property type="term" value="F:transposase activity"/>
    <property type="evidence" value="ECO:0007669"/>
    <property type="project" value="InterPro"/>
</dbReference>
<reference evidence="1 2" key="1">
    <citation type="journal article" date="2003" name="DNA Res.">
        <title>Complete genome structure of Gloeobacter violaceus PCC 7421, a cyanobacterium that lacks thylakoids.</title>
        <authorList>
            <person name="Nakamura Y."/>
            <person name="Kaneko T."/>
            <person name="Sato S."/>
            <person name="Mimuro M."/>
            <person name="Miyashita H."/>
            <person name="Tsuchiya T."/>
            <person name="Sasamoto S."/>
            <person name="Watanabe A."/>
            <person name="Kawashima K."/>
            <person name="Kishida Y."/>
            <person name="Kiyokawa C."/>
            <person name="Kohara M."/>
            <person name="Matsumoto M."/>
            <person name="Matsuno A."/>
            <person name="Nakazaki N."/>
            <person name="Shimpo S."/>
            <person name="Takeuchi C."/>
            <person name="Yamada M."/>
            <person name="Tabata S."/>
        </authorList>
    </citation>
    <scope>NUCLEOTIDE SEQUENCE [LARGE SCALE GENOMIC DNA]</scope>
    <source>
        <strain evidence="2">ATCC 29082 / PCC 7421</strain>
    </source>
</reference>
<dbReference type="EMBL" id="BA000045">
    <property type="protein sequence ID" value="BAC89794.1"/>
    <property type="molecule type" value="Genomic_DNA"/>
</dbReference>
<dbReference type="OrthoDB" id="528683at2"/>
<dbReference type="Pfam" id="PF03400">
    <property type="entry name" value="DDE_Tnp_IS1"/>
    <property type="match status" value="1"/>
</dbReference>
<dbReference type="EnsemblBacteria" id="BAC89794">
    <property type="protein sequence ID" value="BAC89794"/>
    <property type="gene ID" value="BAC89794"/>
</dbReference>
<dbReference type="GO" id="GO:0006313">
    <property type="term" value="P:DNA transposition"/>
    <property type="evidence" value="ECO:0007669"/>
    <property type="project" value="InterPro"/>
</dbReference>
<evidence type="ECO:0000313" key="2">
    <source>
        <dbReference type="Proteomes" id="UP000000557"/>
    </source>
</evidence>
<dbReference type="STRING" id="251221.gene:10759345"/>
<dbReference type="HOGENOM" id="CLU_2734327_0_0_3"/>
<organism evidence="1 2">
    <name type="scientific">Gloeobacter violaceus (strain ATCC 29082 / PCC 7421)</name>
    <dbReference type="NCBI Taxonomy" id="251221"/>
    <lineage>
        <taxon>Bacteria</taxon>
        <taxon>Bacillati</taxon>
        <taxon>Cyanobacteriota</taxon>
        <taxon>Cyanophyceae</taxon>
        <taxon>Gloeobacterales</taxon>
        <taxon>Gloeobacteraceae</taxon>
        <taxon>Gloeobacter</taxon>
    </lineage>
</organism>
<dbReference type="PhylomeDB" id="Q7NJH9"/>
<dbReference type="Proteomes" id="UP000000557">
    <property type="component" value="Chromosome"/>
</dbReference>
<proteinExistence type="predicted"/>
<dbReference type="GO" id="GO:0003677">
    <property type="term" value="F:DNA binding"/>
    <property type="evidence" value="ECO:0007669"/>
    <property type="project" value="InterPro"/>
</dbReference>
<dbReference type="InterPro" id="IPR005063">
    <property type="entry name" value="Transposase_27"/>
</dbReference>
<dbReference type="KEGG" id="gvi:gsl1853"/>
<dbReference type="AlphaFoldDB" id="Q7NJH9"/>
<dbReference type="eggNOG" id="COG1662">
    <property type="taxonomic scope" value="Bacteria"/>
</dbReference>
<protein>
    <submittedName>
        <fullName evidence="1">Gsl1853 protein</fullName>
    </submittedName>
</protein>